<dbReference type="PANTHER" id="PTHR43591">
    <property type="entry name" value="METHYLTRANSFERASE"/>
    <property type="match status" value="1"/>
</dbReference>
<dbReference type="Gene3D" id="3.40.50.150">
    <property type="entry name" value="Vaccinia Virus protein VP39"/>
    <property type="match status" value="1"/>
</dbReference>
<dbReference type="GO" id="GO:0008168">
    <property type="term" value="F:methyltransferase activity"/>
    <property type="evidence" value="ECO:0007669"/>
    <property type="project" value="UniProtKB-KW"/>
</dbReference>
<evidence type="ECO:0000259" key="1">
    <source>
        <dbReference type="Pfam" id="PF08241"/>
    </source>
</evidence>
<dbReference type="SUPFAM" id="SSF53335">
    <property type="entry name" value="S-adenosyl-L-methionine-dependent methyltransferases"/>
    <property type="match status" value="1"/>
</dbReference>
<keyword evidence="2" id="KW-0489">Methyltransferase</keyword>
<sequence length="254" mass="27688">MTQEAEQVAEDAEQVIGRLWERNYDPGTRGMITGLGIRPDWRCLDLGAGLGSMSRWLAGQVPRGSVLALDRDTSHLSAAAADNLTVRRADLAEADFPDGSFDLVLARAVLSYLPDPEAVLGRVHRWLAPGGYLVAEDFYFMPSDDCATPLGRRVVEGYAKAAAGAGLDWRLARRLPSLLARTGFEAVEQTVRPLGPGQGEEENELMRARMNLQGAPLVENGLVSAEDVAEFVATLDRPEVRDVTTLLFSVRGRR</sequence>
<dbReference type="RefSeq" id="WP_086856340.1">
    <property type="nucleotide sequence ID" value="NZ_JADBEG010000001.1"/>
</dbReference>
<evidence type="ECO:0000313" key="3">
    <source>
        <dbReference type="Proteomes" id="UP000631670"/>
    </source>
</evidence>
<name>A0ABR9I0U7_9PSEU</name>
<dbReference type="GO" id="GO:0032259">
    <property type="term" value="P:methylation"/>
    <property type="evidence" value="ECO:0007669"/>
    <property type="project" value="UniProtKB-KW"/>
</dbReference>
<evidence type="ECO:0000313" key="2">
    <source>
        <dbReference type="EMBL" id="MBE1496793.1"/>
    </source>
</evidence>
<dbReference type="Pfam" id="PF08241">
    <property type="entry name" value="Methyltransf_11"/>
    <property type="match status" value="1"/>
</dbReference>
<accession>A0ABR9I0U7</accession>
<keyword evidence="2" id="KW-0808">Transferase</keyword>
<proteinExistence type="predicted"/>
<gene>
    <name evidence="2" type="ORF">H4696_003893</name>
</gene>
<dbReference type="PANTHER" id="PTHR43591:SF110">
    <property type="entry name" value="RHODANESE DOMAIN-CONTAINING PROTEIN"/>
    <property type="match status" value="1"/>
</dbReference>
<dbReference type="InterPro" id="IPR029063">
    <property type="entry name" value="SAM-dependent_MTases_sf"/>
</dbReference>
<dbReference type="CDD" id="cd02440">
    <property type="entry name" value="AdoMet_MTases"/>
    <property type="match status" value="1"/>
</dbReference>
<organism evidence="2 3">
    <name type="scientific">Amycolatopsis lexingtonensis</name>
    <dbReference type="NCBI Taxonomy" id="218822"/>
    <lineage>
        <taxon>Bacteria</taxon>
        <taxon>Bacillati</taxon>
        <taxon>Actinomycetota</taxon>
        <taxon>Actinomycetes</taxon>
        <taxon>Pseudonocardiales</taxon>
        <taxon>Pseudonocardiaceae</taxon>
        <taxon>Amycolatopsis</taxon>
    </lineage>
</organism>
<comment type="caution">
    <text evidence="2">The sequence shown here is derived from an EMBL/GenBank/DDBJ whole genome shotgun (WGS) entry which is preliminary data.</text>
</comment>
<keyword evidence="3" id="KW-1185">Reference proteome</keyword>
<feature type="domain" description="Methyltransferase type 11" evidence="1">
    <location>
        <begin position="44"/>
        <end position="134"/>
    </location>
</feature>
<protein>
    <submittedName>
        <fullName evidence="2">SAM-dependent methyltransferase</fullName>
    </submittedName>
</protein>
<dbReference type="EMBL" id="JADBEG010000001">
    <property type="protein sequence ID" value="MBE1496793.1"/>
    <property type="molecule type" value="Genomic_DNA"/>
</dbReference>
<reference evidence="2 3" key="1">
    <citation type="submission" date="2020-10" db="EMBL/GenBank/DDBJ databases">
        <title>Sequencing the genomes of 1000 actinobacteria strains.</title>
        <authorList>
            <person name="Klenk H.-P."/>
        </authorList>
    </citation>
    <scope>NUCLEOTIDE SEQUENCE [LARGE SCALE GENOMIC DNA]</scope>
    <source>
        <strain evidence="2 3">DSM 44653</strain>
    </source>
</reference>
<dbReference type="InterPro" id="IPR013216">
    <property type="entry name" value="Methyltransf_11"/>
</dbReference>
<dbReference type="Proteomes" id="UP000631670">
    <property type="component" value="Unassembled WGS sequence"/>
</dbReference>